<feature type="domain" description="HAMP" evidence="12">
    <location>
        <begin position="315"/>
        <end position="367"/>
    </location>
</feature>
<evidence type="ECO:0000259" key="12">
    <source>
        <dbReference type="PROSITE" id="PS50885"/>
    </source>
</evidence>
<sequence>MNFNNKDKKRKDILLKNSLTTKVNGIIILFLIFAMFILGVIINKSVDKEVTQLTKTRNLEVAKGLKSEFNEYLIGIEHIVRLVNSETELESNNLDLMKERLEEIKKEYSDFAFIYLGTNKGDMIAYPDADFSNYDPRTRPWYKKATSEDKLIWTDIYLDANTKKPVITVAIPHYDKAGSFIGVLGIDVSLEKLSNKIAEKKIGNTGYAYMVAKSGKMLAHPKYKLVEEGYDLNRDFKIKPLWEQGIGSLEYEDIDTKEEKLASYVKLDRINAIIFGQQTFKEVYAARGALTNKIIIFSIAVIVILSFIIYLVINRLLLLPIKDLIERMKKVANGNLTENIDIDRKDEIGLLELNFNQMKDNLKNLIVGLVDSIENLSAYSEELSASAEEGNATIETTNELIGKMSASIQQISASTQEVTSFAEEANAQTNVGRENIENTVNSINEINDAVEKTVKVMHELDNTSEEIGQIVELITNIAEQTNLLALNAAIEAARAGEHGQGFAVVADEIRELAEETSKATDDISSLVKGTQQQTKVGIDSITKVETKAKEGKNIAQETDSVFEEIEESSEQTSAHIQQTAASTQSLAQNSNDIMDAANEISNMSHEVTNSSQELAIMAQKLQSIISEFEV</sequence>
<dbReference type="InterPro" id="IPR003660">
    <property type="entry name" value="HAMP_dom"/>
</dbReference>
<reference evidence="13 14" key="1">
    <citation type="submission" date="2019-03" db="EMBL/GenBank/DDBJ databases">
        <title>Subsurface microbial communities from deep shales in Ohio and West Virginia, USA.</title>
        <authorList>
            <person name="Wrighton K."/>
        </authorList>
    </citation>
    <scope>NUCLEOTIDE SEQUENCE [LARGE SCALE GENOMIC DNA]</scope>
    <source>
        <strain evidence="13 14">MSL 6dP</strain>
    </source>
</reference>
<keyword evidence="4 10" id="KW-0812">Transmembrane</keyword>
<dbReference type="InterPro" id="IPR033479">
    <property type="entry name" value="dCache_1"/>
</dbReference>
<dbReference type="GO" id="GO:0007165">
    <property type="term" value="P:signal transduction"/>
    <property type="evidence" value="ECO:0007669"/>
    <property type="project" value="UniProtKB-KW"/>
</dbReference>
<evidence type="ECO:0000256" key="2">
    <source>
        <dbReference type="ARBA" id="ARBA00022475"/>
    </source>
</evidence>
<evidence type="ECO:0000256" key="8">
    <source>
        <dbReference type="ARBA" id="ARBA00029447"/>
    </source>
</evidence>
<dbReference type="GO" id="GO:0006935">
    <property type="term" value="P:chemotaxis"/>
    <property type="evidence" value="ECO:0007669"/>
    <property type="project" value="UniProtKB-KW"/>
</dbReference>
<accession>A0A4V3GWS7</accession>
<dbReference type="CDD" id="cd06225">
    <property type="entry name" value="HAMP"/>
    <property type="match status" value="1"/>
</dbReference>
<dbReference type="Pfam" id="PF00672">
    <property type="entry name" value="HAMP"/>
    <property type="match status" value="1"/>
</dbReference>
<dbReference type="CDD" id="cd11386">
    <property type="entry name" value="MCP_signal"/>
    <property type="match status" value="1"/>
</dbReference>
<evidence type="ECO:0000256" key="9">
    <source>
        <dbReference type="PROSITE-ProRule" id="PRU00284"/>
    </source>
</evidence>
<evidence type="ECO:0000256" key="1">
    <source>
        <dbReference type="ARBA" id="ARBA00004651"/>
    </source>
</evidence>
<dbReference type="GO" id="GO:0005886">
    <property type="term" value="C:plasma membrane"/>
    <property type="evidence" value="ECO:0007669"/>
    <property type="project" value="UniProtKB-SubCell"/>
</dbReference>
<dbReference type="Pfam" id="PF00015">
    <property type="entry name" value="MCPsignal"/>
    <property type="match status" value="1"/>
</dbReference>
<dbReference type="FunFam" id="1.10.287.950:FF:000001">
    <property type="entry name" value="Methyl-accepting chemotaxis sensory transducer"/>
    <property type="match status" value="1"/>
</dbReference>
<dbReference type="Gene3D" id="1.10.287.950">
    <property type="entry name" value="Methyl-accepting chemotaxis protein"/>
    <property type="match status" value="1"/>
</dbReference>
<evidence type="ECO:0000256" key="4">
    <source>
        <dbReference type="ARBA" id="ARBA00022692"/>
    </source>
</evidence>
<dbReference type="EMBL" id="SOEG01000049">
    <property type="protein sequence ID" value="TDX45179.1"/>
    <property type="molecule type" value="Genomic_DNA"/>
</dbReference>
<dbReference type="CDD" id="cd18774">
    <property type="entry name" value="PDC2_HK_sensor"/>
    <property type="match status" value="1"/>
</dbReference>
<organism evidence="13 14">
    <name type="scientific">Orenia marismortui</name>
    <dbReference type="NCBI Taxonomy" id="46469"/>
    <lineage>
        <taxon>Bacteria</taxon>
        <taxon>Bacillati</taxon>
        <taxon>Bacillota</taxon>
        <taxon>Clostridia</taxon>
        <taxon>Halanaerobiales</taxon>
        <taxon>Halobacteroidaceae</taxon>
        <taxon>Orenia</taxon>
    </lineage>
</organism>
<dbReference type="InterPro" id="IPR029151">
    <property type="entry name" value="Sensor-like_sf"/>
</dbReference>
<evidence type="ECO:0000313" key="13">
    <source>
        <dbReference type="EMBL" id="TDX45179.1"/>
    </source>
</evidence>
<comment type="caution">
    <text evidence="13">The sequence shown here is derived from an EMBL/GenBank/DDBJ whole genome shotgun (WGS) entry which is preliminary data.</text>
</comment>
<evidence type="ECO:0000256" key="6">
    <source>
        <dbReference type="ARBA" id="ARBA00023136"/>
    </source>
</evidence>
<feature type="transmembrane region" description="Helical" evidence="10">
    <location>
        <begin position="294"/>
        <end position="318"/>
    </location>
</feature>
<dbReference type="RefSeq" id="WP_134119005.1">
    <property type="nucleotide sequence ID" value="NZ_SOEG01000049.1"/>
</dbReference>
<evidence type="ECO:0000256" key="10">
    <source>
        <dbReference type="SAM" id="Phobius"/>
    </source>
</evidence>
<keyword evidence="7 9" id="KW-0807">Transducer</keyword>
<dbReference type="AlphaFoldDB" id="A0A4V3GWS7"/>
<dbReference type="PANTHER" id="PTHR32089:SF112">
    <property type="entry name" value="LYSOZYME-LIKE PROTEIN-RELATED"/>
    <property type="match status" value="1"/>
</dbReference>
<dbReference type="Proteomes" id="UP000295832">
    <property type="component" value="Unassembled WGS sequence"/>
</dbReference>
<dbReference type="PROSITE" id="PS50111">
    <property type="entry name" value="CHEMOTAXIS_TRANSDUC_2"/>
    <property type="match status" value="1"/>
</dbReference>
<dbReference type="Pfam" id="PF02743">
    <property type="entry name" value="dCache_1"/>
    <property type="match status" value="1"/>
</dbReference>
<dbReference type="PANTHER" id="PTHR32089">
    <property type="entry name" value="METHYL-ACCEPTING CHEMOTAXIS PROTEIN MCPB"/>
    <property type="match status" value="1"/>
</dbReference>
<evidence type="ECO:0000256" key="7">
    <source>
        <dbReference type="ARBA" id="ARBA00023224"/>
    </source>
</evidence>
<feature type="domain" description="Methyl-accepting transducer" evidence="11">
    <location>
        <begin position="365"/>
        <end position="601"/>
    </location>
</feature>
<name>A0A4V3GWS7_9FIRM</name>
<keyword evidence="3" id="KW-0145">Chemotaxis</keyword>
<evidence type="ECO:0000313" key="14">
    <source>
        <dbReference type="Proteomes" id="UP000295832"/>
    </source>
</evidence>
<comment type="subcellular location">
    <subcellularLocation>
        <location evidence="1">Cell membrane</location>
        <topology evidence="1">Multi-pass membrane protein</topology>
    </subcellularLocation>
</comment>
<dbReference type="PROSITE" id="PS50885">
    <property type="entry name" value="HAMP"/>
    <property type="match status" value="1"/>
</dbReference>
<evidence type="ECO:0000256" key="3">
    <source>
        <dbReference type="ARBA" id="ARBA00022500"/>
    </source>
</evidence>
<dbReference type="InterPro" id="IPR004089">
    <property type="entry name" value="MCPsignal_dom"/>
</dbReference>
<evidence type="ECO:0000259" key="11">
    <source>
        <dbReference type="PROSITE" id="PS50111"/>
    </source>
</evidence>
<gene>
    <name evidence="13" type="ORF">C7959_1493</name>
</gene>
<comment type="similarity">
    <text evidence="8">Belongs to the methyl-accepting chemotaxis (MCP) protein family.</text>
</comment>
<keyword evidence="14" id="KW-1185">Reference proteome</keyword>
<dbReference type="STRING" id="926561.GCA_000379025_01651"/>
<dbReference type="SUPFAM" id="SSF58104">
    <property type="entry name" value="Methyl-accepting chemotaxis protein (MCP) signaling domain"/>
    <property type="match status" value="1"/>
</dbReference>
<keyword evidence="6 10" id="KW-0472">Membrane</keyword>
<dbReference type="Gene3D" id="3.30.450.20">
    <property type="entry name" value="PAS domain"/>
    <property type="match status" value="1"/>
</dbReference>
<dbReference type="SMART" id="SM00304">
    <property type="entry name" value="HAMP"/>
    <property type="match status" value="1"/>
</dbReference>
<protein>
    <submittedName>
        <fullName evidence="13">Methyl-accepting chemotaxis protein</fullName>
    </submittedName>
</protein>
<dbReference type="SUPFAM" id="SSF103190">
    <property type="entry name" value="Sensory domain-like"/>
    <property type="match status" value="1"/>
</dbReference>
<dbReference type="CDD" id="cd18773">
    <property type="entry name" value="PDC1_HK_sensor"/>
    <property type="match status" value="1"/>
</dbReference>
<feature type="transmembrane region" description="Helical" evidence="10">
    <location>
        <begin position="21"/>
        <end position="42"/>
    </location>
</feature>
<dbReference type="SMART" id="SM00283">
    <property type="entry name" value="MA"/>
    <property type="match status" value="1"/>
</dbReference>
<keyword evidence="5 10" id="KW-1133">Transmembrane helix</keyword>
<evidence type="ECO:0000256" key="5">
    <source>
        <dbReference type="ARBA" id="ARBA00022989"/>
    </source>
</evidence>
<keyword evidence="2" id="KW-1003">Cell membrane</keyword>
<proteinExistence type="inferred from homology"/>